<dbReference type="SMART" id="SM00855">
    <property type="entry name" value="PGAM"/>
    <property type="match status" value="1"/>
</dbReference>
<name>A0ABT5QNN1_9GAMM</name>
<dbReference type="InterPro" id="IPR029033">
    <property type="entry name" value="His_PPase_superfam"/>
</dbReference>
<evidence type="ECO:0000313" key="3">
    <source>
        <dbReference type="Proteomes" id="UP001149821"/>
    </source>
</evidence>
<dbReference type="Pfam" id="PF00300">
    <property type="entry name" value="His_Phos_1"/>
    <property type="match status" value="1"/>
</dbReference>
<dbReference type="RefSeq" id="WP_274143115.1">
    <property type="nucleotide sequence ID" value="NZ_JAJUBB010000010.1"/>
</dbReference>
<evidence type="ECO:0000313" key="2">
    <source>
        <dbReference type="EMBL" id="MDD1782479.1"/>
    </source>
</evidence>
<keyword evidence="3" id="KW-1185">Reference proteome</keyword>
<dbReference type="EMBL" id="JAJUBB010000010">
    <property type="protein sequence ID" value="MDD1782479.1"/>
    <property type="molecule type" value="Genomic_DNA"/>
</dbReference>
<dbReference type="PANTHER" id="PTHR46517:SF1">
    <property type="entry name" value="FRUCTOSE-2,6-BISPHOSPHATASE TIGAR"/>
    <property type="match status" value="1"/>
</dbReference>
<gene>
    <name evidence="2" type="ORF">LRP49_15005</name>
</gene>
<dbReference type="InterPro" id="IPR051695">
    <property type="entry name" value="Phosphoglycerate_Mutase"/>
</dbReference>
<dbReference type="CDD" id="cd07067">
    <property type="entry name" value="HP_PGM_like"/>
    <property type="match status" value="1"/>
</dbReference>
<reference evidence="2" key="1">
    <citation type="submission" date="2021-12" db="EMBL/GenBank/DDBJ databases">
        <title>Enterovibrio ZSDZ35 sp. nov. and Enterovibrio ZSDZ42 sp. nov., isolated from coastal seawater in Qingdao.</title>
        <authorList>
            <person name="Zhang P."/>
        </authorList>
    </citation>
    <scope>NUCLEOTIDE SEQUENCE</scope>
    <source>
        <strain evidence="2">ZSDZ35</strain>
    </source>
</reference>
<proteinExistence type="predicted"/>
<dbReference type="Gene3D" id="3.40.50.1240">
    <property type="entry name" value="Phosphoglycerate mutase-like"/>
    <property type="match status" value="1"/>
</dbReference>
<sequence length="207" mass="23103">MRLYLIRHGYSVANNAKLVTGDKTDPLHQIGLSQAAEVSEWIKNVIPSEKVDLFVTSDWRRANQTAQILFPEATWVVDPALGETNAGSVKNLPLSEFIDLNPRFYHSNDNKYPDGESHAQLNVRVIDWLKDLVEGYQGKTVVAVVHSGPISCILQEVCNVDMSHFPAFLPMNCSVSRVDYSLDSYGALNSRLKYFSACPNKVLSDNC</sequence>
<dbReference type="SUPFAM" id="SSF53254">
    <property type="entry name" value="Phosphoglycerate mutase-like"/>
    <property type="match status" value="1"/>
</dbReference>
<protein>
    <submittedName>
        <fullName evidence="2">Phosphoglycerate mutase family protein</fullName>
    </submittedName>
</protein>
<comment type="caution">
    <text evidence="2">The sequence shown here is derived from an EMBL/GenBank/DDBJ whole genome shotgun (WGS) entry which is preliminary data.</text>
</comment>
<accession>A0ABT5QNN1</accession>
<dbReference type="InterPro" id="IPR013078">
    <property type="entry name" value="His_Pase_superF_clade-1"/>
</dbReference>
<dbReference type="PANTHER" id="PTHR46517">
    <property type="entry name" value="FRUCTOSE-2,6-BISPHOSPHATASE TIGAR"/>
    <property type="match status" value="1"/>
</dbReference>
<evidence type="ECO:0000256" key="1">
    <source>
        <dbReference type="ARBA" id="ARBA00022801"/>
    </source>
</evidence>
<keyword evidence="1" id="KW-0378">Hydrolase</keyword>
<dbReference type="Proteomes" id="UP001149821">
    <property type="component" value="Unassembled WGS sequence"/>
</dbReference>
<organism evidence="2 3">
    <name type="scientific">Enterovibrio qingdaonensis</name>
    <dbReference type="NCBI Taxonomy" id="2899818"/>
    <lineage>
        <taxon>Bacteria</taxon>
        <taxon>Pseudomonadati</taxon>
        <taxon>Pseudomonadota</taxon>
        <taxon>Gammaproteobacteria</taxon>
        <taxon>Vibrionales</taxon>
        <taxon>Vibrionaceae</taxon>
        <taxon>Enterovibrio</taxon>
    </lineage>
</organism>